<dbReference type="Pfam" id="PF13640">
    <property type="entry name" value="2OG-FeII_Oxy_3"/>
    <property type="match status" value="1"/>
</dbReference>
<dbReference type="EMBL" id="JAUKUA010000004">
    <property type="protein sequence ID" value="KAK0716376.1"/>
    <property type="molecule type" value="Genomic_DNA"/>
</dbReference>
<keyword evidence="4" id="KW-1185">Reference proteome</keyword>
<organism evidence="3 4">
    <name type="scientific">Lasiosphaeris hirsuta</name>
    <dbReference type="NCBI Taxonomy" id="260670"/>
    <lineage>
        <taxon>Eukaryota</taxon>
        <taxon>Fungi</taxon>
        <taxon>Dikarya</taxon>
        <taxon>Ascomycota</taxon>
        <taxon>Pezizomycotina</taxon>
        <taxon>Sordariomycetes</taxon>
        <taxon>Sordariomycetidae</taxon>
        <taxon>Sordariales</taxon>
        <taxon>Lasiosphaeriaceae</taxon>
        <taxon>Lasiosphaeris</taxon>
    </lineage>
</organism>
<dbReference type="InterPro" id="IPR044862">
    <property type="entry name" value="Pro_4_hyd_alph_FE2OG_OXY"/>
</dbReference>
<evidence type="ECO:0000259" key="2">
    <source>
        <dbReference type="Pfam" id="PF13640"/>
    </source>
</evidence>
<feature type="compositionally biased region" description="Acidic residues" evidence="1">
    <location>
        <begin position="327"/>
        <end position="346"/>
    </location>
</feature>
<evidence type="ECO:0000313" key="4">
    <source>
        <dbReference type="Proteomes" id="UP001172102"/>
    </source>
</evidence>
<comment type="caution">
    <text evidence="3">The sequence shown here is derived from an EMBL/GenBank/DDBJ whole genome shotgun (WGS) entry which is preliminary data.</text>
</comment>
<feature type="domain" description="Prolyl 4-hydroxylase alpha subunit Fe(2+) 2OG dioxygenase" evidence="2">
    <location>
        <begin position="131"/>
        <end position="214"/>
    </location>
</feature>
<sequence length="986" mass="110437">MAAPALPDATNQAKNDLRDALESVKAAGTFAAFTSIDPTNIAPILVRNVGLVEFPLQDSMADRLIEAARQAPYGRGGETFVDTSVRNTLELDAAQLDLGHDVWRKRIDSACKWVARQLGIVAPVTAELYKMLIYDKGAMFKAHTDTEKIPGMFGTLVICLPSEHRGGDLVLKHRGVTKVFKTSETQPCMFCWYSDVSHEVLPVTTGRRWVLTYNLAISNPLHRPSAALNAPRHSEVQKALGAWLQSQSRDDASGVGQPSHLYYLLDHAYTEANISLQKLKGVDLSRMQCLKDVCDGQGVSLLFGVLEKEEIGDCEDTYGSERDYYDDTAEEEDEDEDQDQDQDQDDNPNRKGRNRRDDGGEGWHSFIEVIETNVFIKKLVNAEGRALQTDVAIDMADLEQRLIQDYENPFETAESEETDYTGFTGNEGVSATHWYRMTIAVIVPNEAVDFFLTKGITQKAAQDLLPQYLMRCSDPALAGSAMKMVHHLAQLAWSSEEFTTDSYPNYGRERMIVEEIAMQFFEVVLVRREYELFRKAVGWLKTQLGTRLFTLVKSAAAEESFDFDQVKNSLLQNLSIRSVTQRIELLAALVPFNDNTGDPQTRDWAANEAVPSALEACGEATVTAFDGTAIVTMVRAYRDVEFFKTRLVPMIEKRAASTPFVLAAILQFIRFAEMGIFEQPAGLELCKPLLKSAINAMDIATLRTKEGATAAFTNLKAQKLDYRHVQAFSRDHMRQISQSFEPSALAECFSRCIQFDWDSLSTSLSVKIVAKVNDIPPTEFRHLWIPFIHELISTLNANNVSLSSSRYQEMACAILEAYLDRHVGKEPSGEVNYRQSPVGCHCADCSRLNLFLQSNERIWRFPVGKSRRQHVHRMLDSAGSRCTHITEHLGSPHTLVVDKGIDAVTKAKKEWTDRYAQAWDDIAKFDQEQLRMLLGGEFEKITSMRHLRLPGAQVLGVAGSQQRVGVSMPPTVPGMKRRAEDQSPSL</sequence>
<feature type="region of interest" description="Disordered" evidence="1">
    <location>
        <begin position="327"/>
        <end position="358"/>
    </location>
</feature>
<dbReference type="Proteomes" id="UP001172102">
    <property type="component" value="Unassembled WGS sequence"/>
</dbReference>
<evidence type="ECO:0000313" key="3">
    <source>
        <dbReference type="EMBL" id="KAK0716376.1"/>
    </source>
</evidence>
<protein>
    <recommendedName>
        <fullName evidence="2">Prolyl 4-hydroxylase alpha subunit Fe(2+) 2OG dioxygenase domain-containing protein</fullName>
    </recommendedName>
</protein>
<dbReference type="AlphaFoldDB" id="A0AA40DX74"/>
<dbReference type="Gene3D" id="2.60.120.620">
    <property type="entry name" value="q2cbj1_9rhob like domain"/>
    <property type="match status" value="1"/>
</dbReference>
<name>A0AA40DX74_9PEZI</name>
<dbReference type="PANTHER" id="PTHR33099">
    <property type="entry name" value="FE2OG DIOXYGENASE DOMAIN-CONTAINING PROTEIN"/>
    <property type="match status" value="1"/>
</dbReference>
<feature type="region of interest" description="Disordered" evidence="1">
    <location>
        <begin position="965"/>
        <end position="986"/>
    </location>
</feature>
<dbReference type="PANTHER" id="PTHR33099:SF7">
    <property type="entry name" value="MYND-TYPE DOMAIN-CONTAINING PROTEIN"/>
    <property type="match status" value="1"/>
</dbReference>
<evidence type="ECO:0000256" key="1">
    <source>
        <dbReference type="SAM" id="MobiDB-lite"/>
    </source>
</evidence>
<proteinExistence type="predicted"/>
<feature type="compositionally biased region" description="Basic and acidic residues" evidence="1">
    <location>
        <begin position="977"/>
        <end position="986"/>
    </location>
</feature>
<accession>A0AA40DX74</accession>
<reference evidence="3" key="1">
    <citation type="submission" date="2023-06" db="EMBL/GenBank/DDBJ databases">
        <title>Genome-scale phylogeny and comparative genomics of the fungal order Sordariales.</title>
        <authorList>
            <consortium name="Lawrence Berkeley National Laboratory"/>
            <person name="Hensen N."/>
            <person name="Bonometti L."/>
            <person name="Westerberg I."/>
            <person name="Brannstrom I.O."/>
            <person name="Guillou S."/>
            <person name="Cros-Aarteil S."/>
            <person name="Calhoun S."/>
            <person name="Haridas S."/>
            <person name="Kuo A."/>
            <person name="Mondo S."/>
            <person name="Pangilinan J."/>
            <person name="Riley R."/>
            <person name="Labutti K."/>
            <person name="Andreopoulos B."/>
            <person name="Lipzen A."/>
            <person name="Chen C."/>
            <person name="Yanf M."/>
            <person name="Daum C."/>
            <person name="Ng V."/>
            <person name="Clum A."/>
            <person name="Steindorff A."/>
            <person name="Ohm R."/>
            <person name="Martin F."/>
            <person name="Silar P."/>
            <person name="Natvig D."/>
            <person name="Lalanne C."/>
            <person name="Gautier V."/>
            <person name="Ament-Velasquez S.L."/>
            <person name="Kruys A."/>
            <person name="Hutchinson M.I."/>
            <person name="Powell A.J."/>
            <person name="Barry K."/>
            <person name="Miller A.N."/>
            <person name="Grigoriev I.V."/>
            <person name="Debuchy R."/>
            <person name="Gladieux P."/>
            <person name="Thoren M.H."/>
            <person name="Johannesson H."/>
        </authorList>
    </citation>
    <scope>NUCLEOTIDE SEQUENCE</scope>
    <source>
        <strain evidence="3">SMH4607-1</strain>
    </source>
</reference>
<gene>
    <name evidence="3" type="ORF">B0H67DRAFT_684362</name>
</gene>